<dbReference type="Pfam" id="PF01476">
    <property type="entry name" value="LysM"/>
    <property type="match status" value="1"/>
</dbReference>
<evidence type="ECO:0000259" key="2">
    <source>
        <dbReference type="PROSITE" id="PS51782"/>
    </source>
</evidence>
<evidence type="ECO:0000256" key="1">
    <source>
        <dbReference type="SAM" id="MobiDB-lite"/>
    </source>
</evidence>
<sequence>MMKNKRAGLLALVVLGIATLLMVFFVLPRMSGDNKPIGDAINEASNAVKNSVEMGSEKAGDLLSDAAKDTTNIAEKVGRLAESANKSIKDMSNLFADNKVPSNEAFAAARKQVEDSLRELENIDIPESLDETTSRLITTARTAAERTAAYLRGLPTDAAAAAAQVRRLAGVFAGTDDGAPKPVAPATAPQPAPTPAQPTTPSAPAATGDAAQLPTFDVLRVEPDGSAVIAGKAQPGSQLEIVNKGQVIAKTPVEGSGDFAAVLDNPLPPGNHELVLRATGKDGKVSESKEVATVSVPAQKGGDLLAMVTTPGKASRVLTMPEAAPPALQAQATPNAATNTQAPAAAASTGNAALTNTTSETASVRVTAVEFDGSKIYIAGSAPAGTTIRALVDDTRVGESKAEASGSFVVEGDIQLSVGSHIITAEALDASGKVAVRVRVPFSRPEADQSTVAMQPSGVAGGQPNATVSGQAPAAVTDQAAFEALRTEVSKAFGILSGLFKDGKTPTLDEVAAAKSATVIALRSLSEFRTAASAEPAFTAFVADISHKARSLLSLVEALPNDVVAVGKAIAGLTNRFEELNTAAPATSVPTNAAAPVTDASGTKTFEQAPLAHSESAVIIRRGDTLWQISRRVYGQGVRYTTIYLANQQQIQNPDLIEPGQIFDVPEKALPNAEEIHRNRLKTR</sequence>
<feature type="region of interest" description="Disordered" evidence="1">
    <location>
        <begin position="327"/>
        <end position="351"/>
    </location>
</feature>
<feature type="region of interest" description="Disordered" evidence="1">
    <location>
        <begin position="447"/>
        <end position="466"/>
    </location>
</feature>
<dbReference type="Gene3D" id="2.60.40.10">
    <property type="entry name" value="Immunoglobulins"/>
    <property type="match status" value="1"/>
</dbReference>
<dbReference type="InterPro" id="IPR036779">
    <property type="entry name" value="LysM_dom_sf"/>
</dbReference>
<dbReference type="Proteomes" id="UP001224781">
    <property type="component" value="Unassembled WGS sequence"/>
</dbReference>
<accession>A0ABU0UL16</accession>
<dbReference type="PANTHER" id="PTHR34700:SF4">
    <property type="entry name" value="PHAGE-LIKE ELEMENT PBSX PROTEIN XKDP"/>
    <property type="match status" value="1"/>
</dbReference>
<dbReference type="CDD" id="cd00118">
    <property type="entry name" value="LysM"/>
    <property type="match status" value="1"/>
</dbReference>
<proteinExistence type="predicted"/>
<gene>
    <name evidence="3" type="ORF">QE408_002772</name>
</gene>
<feature type="compositionally biased region" description="Pro residues" evidence="1">
    <location>
        <begin position="188"/>
        <end position="198"/>
    </location>
</feature>
<evidence type="ECO:0000313" key="3">
    <source>
        <dbReference type="EMBL" id="MDQ1185629.1"/>
    </source>
</evidence>
<dbReference type="Gene3D" id="3.10.350.10">
    <property type="entry name" value="LysM domain"/>
    <property type="match status" value="1"/>
</dbReference>
<organism evidence="3 4">
    <name type="scientific">Agrobacterium larrymoorei</name>
    <dbReference type="NCBI Taxonomy" id="160699"/>
    <lineage>
        <taxon>Bacteria</taxon>
        <taxon>Pseudomonadati</taxon>
        <taxon>Pseudomonadota</taxon>
        <taxon>Alphaproteobacteria</taxon>
        <taxon>Hyphomicrobiales</taxon>
        <taxon>Rhizobiaceae</taxon>
        <taxon>Rhizobium/Agrobacterium group</taxon>
        <taxon>Agrobacterium</taxon>
    </lineage>
</organism>
<feature type="compositionally biased region" description="Low complexity" evidence="1">
    <location>
        <begin position="199"/>
        <end position="208"/>
    </location>
</feature>
<dbReference type="SMART" id="SM00257">
    <property type="entry name" value="LysM"/>
    <property type="match status" value="1"/>
</dbReference>
<dbReference type="PROSITE" id="PS51782">
    <property type="entry name" value="LYSM"/>
    <property type="match status" value="1"/>
</dbReference>
<protein>
    <submittedName>
        <fullName evidence="3">Nucleoid-associated protein YgaU/ElaB/YqjD/DUF883 family membrane-anchored ribosome-binding protein</fullName>
    </submittedName>
</protein>
<reference evidence="3 4" key="1">
    <citation type="submission" date="2023-07" db="EMBL/GenBank/DDBJ databases">
        <title>Functional and genomic diversity of the sorghum phyllosphere microbiome.</title>
        <authorList>
            <person name="Shade A."/>
        </authorList>
    </citation>
    <scope>NUCLEOTIDE SEQUENCE [LARGE SCALE GENOMIC DNA]</scope>
    <source>
        <strain evidence="3 4">SORGH_AS_1126</strain>
    </source>
</reference>
<comment type="caution">
    <text evidence="3">The sequence shown here is derived from an EMBL/GenBank/DDBJ whole genome shotgun (WGS) entry which is preliminary data.</text>
</comment>
<evidence type="ECO:0000313" key="4">
    <source>
        <dbReference type="Proteomes" id="UP001224781"/>
    </source>
</evidence>
<dbReference type="EMBL" id="JAUTBL010000002">
    <property type="protein sequence ID" value="MDQ1185629.1"/>
    <property type="molecule type" value="Genomic_DNA"/>
</dbReference>
<feature type="domain" description="LysM" evidence="2">
    <location>
        <begin position="616"/>
        <end position="665"/>
    </location>
</feature>
<dbReference type="InterPro" id="IPR013783">
    <property type="entry name" value="Ig-like_fold"/>
</dbReference>
<dbReference type="PANTHER" id="PTHR34700">
    <property type="entry name" value="POTASSIUM BINDING PROTEIN KBP"/>
    <property type="match status" value="1"/>
</dbReference>
<keyword evidence="4" id="KW-1185">Reference proteome</keyword>
<name>A0ABU0UL16_9HYPH</name>
<dbReference type="InterPro" id="IPR018392">
    <property type="entry name" value="LysM"/>
</dbReference>
<feature type="region of interest" description="Disordered" evidence="1">
    <location>
        <begin position="176"/>
        <end position="208"/>
    </location>
</feature>
<dbReference type="InterPro" id="IPR052196">
    <property type="entry name" value="Bact_Kbp"/>
</dbReference>